<keyword evidence="6" id="KW-0472">Membrane</keyword>
<dbReference type="InterPro" id="IPR009078">
    <property type="entry name" value="Ferritin-like_SF"/>
</dbReference>
<name>A0ABP0LLA2_9DINO</name>
<dbReference type="SUPFAM" id="SSF55486">
    <property type="entry name" value="Metalloproteases ('zincins'), catalytic domain"/>
    <property type="match status" value="1"/>
</dbReference>
<dbReference type="Pfam" id="PF01401">
    <property type="entry name" value="Peptidase_M2"/>
    <property type="match status" value="1"/>
</dbReference>
<keyword evidence="6" id="KW-1133">Transmembrane helix</keyword>
<comment type="cofactor">
    <cofactor evidence="5">
        <name>Zn(2+)</name>
        <dbReference type="ChEBI" id="CHEBI:29105"/>
    </cofactor>
    <text evidence="5">Binds 1 zinc ion per subunit.</text>
</comment>
<dbReference type="InterPro" id="IPR001548">
    <property type="entry name" value="Peptidase_M2"/>
</dbReference>
<evidence type="ECO:0000256" key="2">
    <source>
        <dbReference type="ARBA" id="ARBA00022729"/>
    </source>
</evidence>
<dbReference type="PANTHER" id="PTHR10514">
    <property type="entry name" value="ANGIOTENSIN-CONVERTING ENZYME"/>
    <property type="match status" value="1"/>
</dbReference>
<evidence type="ECO:0000256" key="1">
    <source>
        <dbReference type="ARBA" id="ARBA00008139"/>
    </source>
</evidence>
<dbReference type="GO" id="GO:0004180">
    <property type="term" value="F:carboxypeptidase activity"/>
    <property type="evidence" value="ECO:0007669"/>
    <property type="project" value="UniProtKB-KW"/>
</dbReference>
<evidence type="ECO:0000256" key="3">
    <source>
        <dbReference type="ARBA" id="ARBA00023157"/>
    </source>
</evidence>
<comment type="similarity">
    <text evidence="1 5">Belongs to the peptidase M2 family.</text>
</comment>
<feature type="transmembrane region" description="Helical" evidence="6">
    <location>
        <begin position="43"/>
        <end position="61"/>
    </location>
</feature>
<evidence type="ECO:0000256" key="4">
    <source>
        <dbReference type="ARBA" id="ARBA00023180"/>
    </source>
</evidence>
<protein>
    <recommendedName>
        <fullName evidence="5">Angiotensin-converting enzyme</fullName>
        <ecNumber evidence="5">3.4.-.-</ecNumber>
    </recommendedName>
</protein>
<organism evidence="7 8">
    <name type="scientific">Durusdinium trenchii</name>
    <dbReference type="NCBI Taxonomy" id="1381693"/>
    <lineage>
        <taxon>Eukaryota</taxon>
        <taxon>Sar</taxon>
        <taxon>Alveolata</taxon>
        <taxon>Dinophyceae</taxon>
        <taxon>Suessiales</taxon>
        <taxon>Symbiodiniaceae</taxon>
        <taxon>Durusdinium</taxon>
    </lineage>
</organism>
<sequence>MSLTERALAASAAASGLLLAGAHLFERVGGLAPCILCLDQREAHWTALGVAVAGLAVARLFNSRLGAAAAVGAAALVYAVSAGLAFYHTGVEYQFWPGPAICAPSTGMVDLNSINSALTQKSDAPSCDDVQWRLLGVSMDTARTIAEMEAGEAEHLSAFDALLAERKVRPTLLGPLWNAAGFGLGAATALMGEKAAMACTAAVEDVIEKHYAEQADALKDEEPALATLIEQFREEEISHKTTAEAAGASETPGYRLLSAAIRAGCRVAIKAHSPPYRSWRYRSPPAHNPQPVLKLPDARAFIEEVEDITREFGEYYARIAWIQATYINYDTNWLLTKVDTENTELGVRFANEAKRFNDLELPAEERRKIESIKLGLNLPAPERPGAAAELAQINTRMGSVYATGKIDLDGEEVPRNTLEVMMGEVRDPARLQEIWTKWREVPVAVDDDGNSMKSDYAKMVEISNEGARELGFDDVGSMWRARYDLPPAEFAAETDRLWGQVKPLYDELQCHVRAKLNDQYGDEVVPLDQPIRADLLGNMWAQSWGNIYDLVAPESADPGFDLTQLLVDNGYDALKMVETGEAFFSSLGFEPLPETFWERSQITKPADREVVCHASAWDLDWKDDIRIKMCTNVNADDFRTVHHELGHNYYQRAYQDQSVLFQTGANGGFHEAIGDMIALSITPEYLQTIGLLDDVPDASADLGLLMNQALEKIAFMPFGLLMDKWRWQVFSGELTPETYNDGWWALRTQYQGVRPPVERSPDYFDPGGKYHIPGNVSYTRYFIAHILQFQFHKAACEMAGWDGPLHRCSIYDAEEIGEKFNAMLEMGASKPWPEALEAFVGTQEMDGASVVEYFAPLMEYLQEQNQDRQCGW</sequence>
<keyword evidence="6" id="KW-0812">Transmembrane</keyword>
<keyword evidence="3" id="KW-1015">Disulfide bond</keyword>
<evidence type="ECO:0000256" key="5">
    <source>
        <dbReference type="RuleBase" id="RU361144"/>
    </source>
</evidence>
<keyword evidence="4 5" id="KW-0325">Glycoprotein</keyword>
<dbReference type="Pfam" id="PF03232">
    <property type="entry name" value="COQ7"/>
    <property type="match status" value="1"/>
</dbReference>
<dbReference type="PROSITE" id="PS52011">
    <property type="entry name" value="PEPTIDASE_M2"/>
    <property type="match status" value="1"/>
</dbReference>
<proteinExistence type="inferred from homology"/>
<evidence type="ECO:0000256" key="6">
    <source>
        <dbReference type="SAM" id="Phobius"/>
    </source>
</evidence>
<keyword evidence="2" id="KW-0732">Signal</keyword>
<dbReference type="Gene3D" id="1.20.1550.10">
    <property type="entry name" value="DsbB-like"/>
    <property type="match status" value="1"/>
</dbReference>
<keyword evidence="5" id="KW-0862">Zinc</keyword>
<dbReference type="Gene3D" id="1.10.1370.30">
    <property type="match status" value="2"/>
</dbReference>
<accession>A0ABP0LLA2</accession>
<keyword evidence="5" id="KW-0378">Hydrolase</keyword>
<dbReference type="InterPro" id="IPR023380">
    <property type="entry name" value="DsbB-like_sf"/>
</dbReference>
<dbReference type="SUPFAM" id="SSF47240">
    <property type="entry name" value="Ferritin-like"/>
    <property type="match status" value="1"/>
</dbReference>
<evidence type="ECO:0000313" key="8">
    <source>
        <dbReference type="Proteomes" id="UP001642464"/>
    </source>
</evidence>
<evidence type="ECO:0000313" key="7">
    <source>
        <dbReference type="EMBL" id="CAK9039364.1"/>
    </source>
</evidence>
<dbReference type="PRINTS" id="PR00791">
    <property type="entry name" value="PEPDIPTASEA"/>
</dbReference>
<dbReference type="CDD" id="cd01042">
    <property type="entry name" value="DMQH"/>
    <property type="match status" value="1"/>
</dbReference>
<keyword evidence="5" id="KW-0482">Metalloprotease</keyword>
<dbReference type="CDD" id="cd06461">
    <property type="entry name" value="M2_ACE"/>
    <property type="match status" value="1"/>
</dbReference>
<dbReference type="PANTHER" id="PTHR10514:SF27">
    <property type="entry name" value="ANGIOTENSIN-CONVERTING ENZYME"/>
    <property type="match status" value="1"/>
</dbReference>
<reference evidence="7 8" key="1">
    <citation type="submission" date="2024-02" db="EMBL/GenBank/DDBJ databases">
        <authorList>
            <person name="Chen Y."/>
            <person name="Shah S."/>
            <person name="Dougan E. K."/>
            <person name="Thang M."/>
            <person name="Chan C."/>
        </authorList>
    </citation>
    <scope>NUCLEOTIDE SEQUENCE [LARGE SCALE GENOMIC DNA]</scope>
</reference>
<dbReference type="SUPFAM" id="SSF158442">
    <property type="entry name" value="DsbB-like"/>
    <property type="match status" value="1"/>
</dbReference>
<dbReference type="EC" id="3.4.-.-" evidence="5"/>
<keyword evidence="5" id="KW-0479">Metal-binding</keyword>
<keyword evidence="5 7" id="KW-0121">Carboxypeptidase</keyword>
<comment type="caution">
    <text evidence="7">The sequence shown here is derived from an EMBL/GenBank/DDBJ whole genome shotgun (WGS) entry which is preliminary data.</text>
</comment>
<gene>
    <name evidence="7" type="ORF">SCF082_LOCUS23022</name>
</gene>
<dbReference type="InterPro" id="IPR011566">
    <property type="entry name" value="Ubq_synth_Coq7"/>
</dbReference>
<dbReference type="EMBL" id="CAXAMM010016668">
    <property type="protein sequence ID" value="CAK9039364.1"/>
    <property type="molecule type" value="Genomic_DNA"/>
</dbReference>
<dbReference type="Proteomes" id="UP001642464">
    <property type="component" value="Unassembled WGS sequence"/>
</dbReference>
<keyword evidence="8" id="KW-1185">Reference proteome</keyword>
<feature type="transmembrane region" description="Helical" evidence="6">
    <location>
        <begin position="68"/>
        <end position="87"/>
    </location>
</feature>
<keyword evidence="5" id="KW-0645">Protease</keyword>